<reference evidence="3 4" key="1">
    <citation type="submission" date="2024-05" db="EMBL/GenBank/DDBJ databases">
        <authorList>
            <person name="Duchaud E."/>
        </authorList>
    </citation>
    <scope>NUCLEOTIDE SEQUENCE [LARGE SCALE GENOMIC DNA]</scope>
    <source>
        <strain evidence="3">Ena-SAMPLE-TAB-13-05-2024-13:56:06:370-140305</strain>
    </source>
</reference>
<name>A0ABM9PRM3_9FLAO</name>
<feature type="transmembrane region" description="Helical" evidence="1">
    <location>
        <begin position="262"/>
        <end position="281"/>
    </location>
</feature>
<evidence type="ECO:0000313" key="3">
    <source>
        <dbReference type="EMBL" id="CAL2108461.1"/>
    </source>
</evidence>
<dbReference type="Pfam" id="PF02517">
    <property type="entry name" value="Rce1-like"/>
    <property type="match status" value="1"/>
</dbReference>
<feature type="transmembrane region" description="Helical" evidence="1">
    <location>
        <begin position="213"/>
        <end position="229"/>
    </location>
</feature>
<feature type="transmembrane region" description="Helical" evidence="1">
    <location>
        <begin position="72"/>
        <end position="88"/>
    </location>
</feature>
<keyword evidence="4" id="KW-1185">Reference proteome</keyword>
<feature type="transmembrane region" description="Helical" evidence="1">
    <location>
        <begin position="180"/>
        <end position="201"/>
    </location>
</feature>
<gene>
    <name evidence="3" type="ORF">T190115A13A_80036</name>
</gene>
<dbReference type="RefSeq" id="WP_348740064.1">
    <property type="nucleotide sequence ID" value="NZ_CAXJRC010000045.1"/>
</dbReference>
<protein>
    <recommendedName>
        <fullName evidence="2">CAAX prenyl protease 2/Lysostaphin resistance protein A-like domain-containing protein</fullName>
    </recommendedName>
</protein>
<feature type="transmembrane region" description="Helical" evidence="1">
    <location>
        <begin position="29"/>
        <end position="60"/>
    </location>
</feature>
<keyword evidence="1" id="KW-0812">Transmembrane</keyword>
<feature type="transmembrane region" description="Helical" evidence="1">
    <location>
        <begin position="115"/>
        <end position="136"/>
    </location>
</feature>
<organism evidence="3 4">
    <name type="scientific">Tenacibaculum vairaonense</name>
    <dbReference type="NCBI Taxonomy" id="3137860"/>
    <lineage>
        <taxon>Bacteria</taxon>
        <taxon>Pseudomonadati</taxon>
        <taxon>Bacteroidota</taxon>
        <taxon>Flavobacteriia</taxon>
        <taxon>Flavobacteriales</taxon>
        <taxon>Flavobacteriaceae</taxon>
        <taxon>Tenacibaculum</taxon>
    </lineage>
</organism>
<dbReference type="InterPro" id="IPR003675">
    <property type="entry name" value="Rce1/LyrA-like_dom"/>
</dbReference>
<keyword evidence="1" id="KW-0472">Membrane</keyword>
<feature type="transmembrane region" description="Helical" evidence="1">
    <location>
        <begin position="5"/>
        <end position="23"/>
    </location>
</feature>
<accession>A0ABM9PRM3</accession>
<feature type="domain" description="CAAX prenyl protease 2/Lysostaphin resistance protein A-like" evidence="2">
    <location>
        <begin position="178"/>
        <end position="271"/>
    </location>
</feature>
<proteinExistence type="predicted"/>
<comment type="caution">
    <text evidence="3">The sequence shown here is derived from an EMBL/GenBank/DDBJ whole genome shotgun (WGS) entry which is preliminary data.</text>
</comment>
<feature type="transmembrane region" description="Helical" evidence="1">
    <location>
        <begin position="143"/>
        <end position="168"/>
    </location>
</feature>
<dbReference type="Proteomes" id="UP001497602">
    <property type="component" value="Unassembled WGS sequence"/>
</dbReference>
<dbReference type="EMBL" id="CAXJRC010000045">
    <property type="protein sequence ID" value="CAL2108461.1"/>
    <property type="molecule type" value="Genomic_DNA"/>
</dbReference>
<evidence type="ECO:0000259" key="2">
    <source>
        <dbReference type="Pfam" id="PF02517"/>
    </source>
</evidence>
<feature type="transmembrane region" description="Helical" evidence="1">
    <location>
        <begin position="235"/>
        <end position="253"/>
    </location>
</feature>
<evidence type="ECO:0000313" key="4">
    <source>
        <dbReference type="Proteomes" id="UP001497602"/>
    </source>
</evidence>
<sequence>MDIHIILIYGALLLSVISTWIPYKLFKQIPLWLFFLTISFSTAITFKVASLFSLVYTLIFGVSVYSYYKQKNFLLFFIVLALAIPLMLHNPELGFNNYQYLSNLSLTSDSVPYNLYFNLDKTLIGIFVIAFSVNYIKFNISQILRFVLLFLFFKVLLFFALAIILGYSKFEPKLPYFTPIWVLVNLFSTCLAEEALFRGVIQQKISSTLKGKYASMVSILIASLLFGIAHYKGGFIYVILATVAGGFYGYIYYKTKRIESSILLHFAFNFIHFLFFTYPALK</sequence>
<evidence type="ECO:0000256" key="1">
    <source>
        <dbReference type="SAM" id="Phobius"/>
    </source>
</evidence>
<keyword evidence="1" id="KW-1133">Transmembrane helix</keyword>